<accession>A0A0F6YLV7</accession>
<dbReference type="STRING" id="927083.DB32_007500"/>
<dbReference type="AlphaFoldDB" id="A0A0F6YLV7"/>
<dbReference type="KEGG" id="samy:DB32_007500"/>
<dbReference type="Proteomes" id="UP000034883">
    <property type="component" value="Chromosome"/>
</dbReference>
<reference evidence="1 2" key="1">
    <citation type="submission" date="2015-03" db="EMBL/GenBank/DDBJ databases">
        <title>Genome assembly of Sandaracinus amylolyticus DSM 53668.</title>
        <authorList>
            <person name="Sharma G."/>
            <person name="Subramanian S."/>
        </authorList>
    </citation>
    <scope>NUCLEOTIDE SEQUENCE [LARGE SCALE GENOMIC DNA]</scope>
    <source>
        <strain evidence="1 2">DSM 53668</strain>
    </source>
</reference>
<organism evidence="1 2">
    <name type="scientific">Sandaracinus amylolyticus</name>
    <dbReference type="NCBI Taxonomy" id="927083"/>
    <lineage>
        <taxon>Bacteria</taxon>
        <taxon>Pseudomonadati</taxon>
        <taxon>Myxococcota</taxon>
        <taxon>Polyangia</taxon>
        <taxon>Polyangiales</taxon>
        <taxon>Sandaracinaceae</taxon>
        <taxon>Sandaracinus</taxon>
    </lineage>
</organism>
<dbReference type="RefSeq" id="WP_053237322.1">
    <property type="nucleotide sequence ID" value="NZ_CP011125.1"/>
</dbReference>
<name>A0A0F6YLV7_9BACT</name>
<protein>
    <submittedName>
        <fullName evidence="1">Uncharacterized protein</fullName>
    </submittedName>
</protein>
<sequence>MIADRDLDLVALAPLAMPRTIATSWLRLVVRDESGCDRGARTLDASDARVWCDASFADDHVVVVIEQTATGAQQIQAFHVETGAPAGLQVDVGDARIATHPALREVVIATSRSLAVWGIDGTRRGEWSGVFVGESALGASIVVHVDEDLISVLDRARGARRHVRNPRRRDPEVVSLDPDEQHVDVVWSGGKVDRISLGDGHLAPLGHHLGARWMVSRPDRVYTADEHVVIERCVVSGATRAIDGVRGPLGWESGRGVLLGVSRDGRVVAIDG</sequence>
<keyword evidence="2" id="KW-1185">Reference proteome</keyword>
<dbReference type="EMBL" id="CP011125">
    <property type="protein sequence ID" value="AKF10351.1"/>
    <property type="molecule type" value="Genomic_DNA"/>
</dbReference>
<evidence type="ECO:0000313" key="1">
    <source>
        <dbReference type="EMBL" id="AKF10351.1"/>
    </source>
</evidence>
<gene>
    <name evidence="1" type="ORF">DB32_007500</name>
</gene>
<proteinExistence type="predicted"/>
<evidence type="ECO:0000313" key="2">
    <source>
        <dbReference type="Proteomes" id="UP000034883"/>
    </source>
</evidence>